<name>W2MQX0_PHYNI</name>
<organism evidence="3">
    <name type="scientific">Phytophthora nicotianae</name>
    <name type="common">Potato buckeye rot agent</name>
    <name type="synonym">Phytophthora parasitica</name>
    <dbReference type="NCBI Taxonomy" id="4792"/>
    <lineage>
        <taxon>Eukaryota</taxon>
        <taxon>Sar</taxon>
        <taxon>Stramenopiles</taxon>
        <taxon>Oomycota</taxon>
        <taxon>Peronosporomycetes</taxon>
        <taxon>Peronosporales</taxon>
        <taxon>Peronosporaceae</taxon>
        <taxon>Phytophthora</taxon>
    </lineage>
</organism>
<evidence type="ECO:0000256" key="1">
    <source>
        <dbReference type="SAM" id="MobiDB-lite"/>
    </source>
</evidence>
<protein>
    <recommendedName>
        <fullName evidence="4">RxLR effector protein</fullName>
    </recommendedName>
</protein>
<evidence type="ECO:0008006" key="4">
    <source>
        <dbReference type="Google" id="ProtNLM"/>
    </source>
</evidence>
<accession>W2MQX0</accession>
<proteinExistence type="predicted"/>
<feature type="signal peptide" evidence="2">
    <location>
        <begin position="1"/>
        <end position="21"/>
    </location>
</feature>
<gene>
    <name evidence="3" type="ORF">L914_15547</name>
</gene>
<feature type="non-terminal residue" evidence="3">
    <location>
        <position position="51"/>
    </location>
</feature>
<reference evidence="3" key="1">
    <citation type="submission" date="2013-11" db="EMBL/GenBank/DDBJ databases">
        <title>The Genome Sequence of Phytophthora parasitica IAC_01/95.</title>
        <authorList>
            <consortium name="The Broad Institute Genomics Platform"/>
            <person name="Russ C."/>
            <person name="Tyler B."/>
            <person name="Panabieres F."/>
            <person name="Shan W."/>
            <person name="Tripathy S."/>
            <person name="Grunwald N."/>
            <person name="Machado M."/>
            <person name="Johnson C.S."/>
            <person name="Arredondo F."/>
            <person name="Hong C."/>
            <person name="Coffey M."/>
            <person name="Young S.K."/>
            <person name="Zeng Q."/>
            <person name="Gargeya S."/>
            <person name="Fitzgerald M."/>
            <person name="Abouelleil A."/>
            <person name="Alvarado L."/>
            <person name="Chapman S.B."/>
            <person name="Gainer-Dewar J."/>
            <person name="Goldberg J."/>
            <person name="Griggs A."/>
            <person name="Gujja S."/>
            <person name="Hansen M."/>
            <person name="Howarth C."/>
            <person name="Imamovic A."/>
            <person name="Ireland A."/>
            <person name="Larimer J."/>
            <person name="McCowan C."/>
            <person name="Murphy C."/>
            <person name="Pearson M."/>
            <person name="Poon T.W."/>
            <person name="Priest M."/>
            <person name="Roberts A."/>
            <person name="Saif S."/>
            <person name="Shea T."/>
            <person name="Sykes S."/>
            <person name="Wortman J."/>
            <person name="Nusbaum C."/>
            <person name="Birren B."/>
        </authorList>
    </citation>
    <scope>NUCLEOTIDE SEQUENCE [LARGE SCALE GENOMIC DNA]</scope>
    <source>
        <strain evidence="3">IAC_01/95</strain>
    </source>
</reference>
<feature type="chain" id="PRO_5004820351" description="RxLR effector protein" evidence="2">
    <location>
        <begin position="22"/>
        <end position="51"/>
    </location>
</feature>
<dbReference type="SUPFAM" id="SSF51126">
    <property type="entry name" value="Pectin lyase-like"/>
    <property type="match status" value="1"/>
</dbReference>
<evidence type="ECO:0000256" key="2">
    <source>
        <dbReference type="SAM" id="SignalP"/>
    </source>
</evidence>
<keyword evidence="2" id="KW-0732">Signal</keyword>
<dbReference type="EMBL" id="KI694964">
    <property type="protein sequence ID" value="ETM38053.1"/>
    <property type="molecule type" value="Genomic_DNA"/>
</dbReference>
<dbReference type="AlphaFoldDB" id="W2MQX0"/>
<feature type="region of interest" description="Disordered" evidence="1">
    <location>
        <begin position="31"/>
        <end position="51"/>
    </location>
</feature>
<evidence type="ECO:0000313" key="3">
    <source>
        <dbReference type="EMBL" id="ETM38053.1"/>
    </source>
</evidence>
<dbReference type="Proteomes" id="UP000054532">
    <property type="component" value="Unassembled WGS sequence"/>
</dbReference>
<dbReference type="InterPro" id="IPR011050">
    <property type="entry name" value="Pectin_lyase_fold/virulence"/>
</dbReference>
<sequence length="51" mass="4961">MVRVHLALAAALALIADCASAFTIGSPEGLAAGTTGGANGKTVYPTSNSEL</sequence>